<dbReference type="RefSeq" id="XP_029740590.1">
    <property type="nucleotide sequence ID" value="XM_029883192.1"/>
</dbReference>
<feature type="compositionally biased region" description="Basic and acidic residues" evidence="1">
    <location>
        <begin position="57"/>
        <end position="67"/>
    </location>
</feature>
<feature type="region of interest" description="Disordered" evidence="1">
    <location>
        <begin position="1"/>
        <end position="124"/>
    </location>
</feature>
<gene>
    <name evidence="2" type="ORF">EX895_002594</name>
</gene>
<accession>A0A4U7KVB0</accession>
<dbReference type="AlphaFoldDB" id="A0A4U7KVB0"/>
<feature type="compositionally biased region" description="Low complexity" evidence="1">
    <location>
        <begin position="724"/>
        <end position="733"/>
    </location>
</feature>
<dbReference type="GeneID" id="40725489"/>
<feature type="compositionally biased region" description="Low complexity" evidence="1">
    <location>
        <begin position="86"/>
        <end position="97"/>
    </location>
</feature>
<protein>
    <recommendedName>
        <fullName evidence="4">Transcription factor domain-containing protein</fullName>
    </recommendedName>
</protein>
<feature type="compositionally biased region" description="Low complexity" evidence="1">
    <location>
        <begin position="760"/>
        <end position="785"/>
    </location>
</feature>
<dbReference type="OrthoDB" id="6780543at2759"/>
<evidence type="ECO:0000256" key="1">
    <source>
        <dbReference type="SAM" id="MobiDB-lite"/>
    </source>
</evidence>
<name>A0A4U7KVB0_9BASI</name>
<dbReference type="EMBL" id="SRRM01000008">
    <property type="protein sequence ID" value="TKY88605.1"/>
    <property type="molecule type" value="Genomic_DNA"/>
</dbReference>
<sequence length="879" mass="97630">MSMPVALSNYAAAQSPPSLAAAERANGPQQKRRRTEAAPSRLQERNAIDPLATATDDSIKQEMDRMKQSMARLETLLSHRPPESRPGAPTATATSTPDTHDYRVDPSEDAPGETDPPSLESRQRWQHIRSILPPLIDTHRMMHYMLTEGDWLMTCVQAPRFVALWKYSFDRQAISDVFAVRVLILVACSALLISDNPRRVIHFNAPIRSLHTTLAKEAVRMVESMPALRHGRTEAEACDLIELQLNVALYFRCLGKESVFGKYTERAISCCIRASFDDELRPSWLGLTKDQVERRRSLLMEVALSTKWLAFHCRKDLTLSRIASFNFGRPNFEHIGQFPPLEAWPQSDHVARTIAALPQDGPDLSFAWRAKTDKERDTVRTYILTSASLTDEIPAIVELASKTETRLLQPEALVLCTKEEMRDMARQTRQMLARLEEWHKVILPRAGVGYDRAINAQITAEDPAEAKSMATILMLNLAVCYMSSILCRAWLLLADRLQSLNDARRHEKYDFEQATTVSPDFLEHIRRRQIDHVQHVHASWLPPTFLSEVQAAVVEIGRRCIRSIPVIRTLQSLSSSQFYVGWTSQAHMQAAVNLAIPLVRSHHRLNHQHLDPTEPGYADADLDSLRRDVSTIFEGVSQLSNNYMAHRTAKVLNRALRLGGIERPLMHADDNADGVGDAWAQEERAASTVGSGQIESAAEGLALLSAASSARTASDNAASRRRANGSSGTSSTGIPPLAWEPRSRADGSSHSHSHLVPFEDSSAPPSYPDTSTTTAPPAASVAADGTTREPMWWESRTPTVEKTHFISANVGDTSVPGNYHGRQQQQPQPQPQPHHMTDSQLLDELLNLDASFWKFVLDGAGHEVTGDAGTNTGAPNVQA</sequence>
<keyword evidence="3" id="KW-1185">Reference proteome</keyword>
<evidence type="ECO:0008006" key="4">
    <source>
        <dbReference type="Google" id="ProtNLM"/>
    </source>
</evidence>
<comment type="caution">
    <text evidence="2">The sequence shown here is derived from an EMBL/GenBank/DDBJ whole genome shotgun (WGS) entry which is preliminary data.</text>
</comment>
<reference evidence="2 3" key="1">
    <citation type="submission" date="2019-05" db="EMBL/GenBank/DDBJ databases">
        <title>Sporisorium graminicola CBS 10092 draft sequencing and annotation.</title>
        <authorList>
            <person name="Solano-Gonzalez S."/>
            <person name="Caddick M.X."/>
            <person name="Darby A."/>
        </authorList>
    </citation>
    <scope>NUCLEOTIDE SEQUENCE [LARGE SCALE GENOMIC DNA]</scope>
    <source>
        <strain evidence="2 3">CBS 10092</strain>
    </source>
</reference>
<evidence type="ECO:0000313" key="3">
    <source>
        <dbReference type="Proteomes" id="UP000306050"/>
    </source>
</evidence>
<dbReference type="Proteomes" id="UP000306050">
    <property type="component" value="Chromosome SGRAM_15"/>
</dbReference>
<feature type="region of interest" description="Disordered" evidence="1">
    <location>
        <begin position="712"/>
        <end position="790"/>
    </location>
</feature>
<feature type="compositionally biased region" description="Low complexity" evidence="1">
    <location>
        <begin position="11"/>
        <end position="22"/>
    </location>
</feature>
<proteinExistence type="predicted"/>
<evidence type="ECO:0000313" key="2">
    <source>
        <dbReference type="EMBL" id="TKY88605.1"/>
    </source>
</evidence>
<dbReference type="KEGG" id="sgra:EX895_002594"/>
<feature type="region of interest" description="Disordered" evidence="1">
    <location>
        <begin position="809"/>
        <end position="836"/>
    </location>
</feature>
<organism evidence="2 3">
    <name type="scientific">Sporisorium graminicola</name>
    <dbReference type="NCBI Taxonomy" id="280036"/>
    <lineage>
        <taxon>Eukaryota</taxon>
        <taxon>Fungi</taxon>
        <taxon>Dikarya</taxon>
        <taxon>Basidiomycota</taxon>
        <taxon>Ustilaginomycotina</taxon>
        <taxon>Ustilaginomycetes</taxon>
        <taxon>Ustilaginales</taxon>
        <taxon>Ustilaginaceae</taxon>
        <taxon>Sporisorium</taxon>
    </lineage>
</organism>